<dbReference type="Gene3D" id="3.30.70.3170">
    <property type="match status" value="1"/>
</dbReference>
<accession>A0A8S1GTS7</accession>
<proteinExistence type="inferred from homology"/>
<dbReference type="GO" id="GO:0006012">
    <property type="term" value="P:galactose metabolic process"/>
    <property type="evidence" value="ECO:0007669"/>
    <property type="project" value="InterPro"/>
</dbReference>
<dbReference type="Pfam" id="PF08544">
    <property type="entry name" value="GHMP_kinases_C"/>
    <property type="match status" value="1"/>
</dbReference>
<dbReference type="GO" id="GO:0004335">
    <property type="term" value="F:galactokinase activity"/>
    <property type="evidence" value="ECO:0007669"/>
    <property type="project" value="InterPro"/>
</dbReference>
<keyword evidence="10" id="KW-1185">Reference proteome</keyword>
<dbReference type="OrthoDB" id="187738at2759"/>
<protein>
    <submittedName>
        <fullName evidence="9">Uncharacterized protein</fullName>
    </submittedName>
</protein>
<dbReference type="PIRSF" id="PIRSF000530">
    <property type="entry name" value="Galactokinase"/>
    <property type="match status" value="1"/>
</dbReference>
<evidence type="ECO:0000259" key="6">
    <source>
        <dbReference type="Pfam" id="PF00288"/>
    </source>
</evidence>
<dbReference type="Pfam" id="PF00288">
    <property type="entry name" value="GHMP_kinases_N"/>
    <property type="match status" value="1"/>
</dbReference>
<dbReference type="NCBIfam" id="TIGR00131">
    <property type="entry name" value="gal_kin"/>
    <property type="match status" value="1"/>
</dbReference>
<dbReference type="InterPro" id="IPR013750">
    <property type="entry name" value="GHMP_kinase_C_dom"/>
</dbReference>
<dbReference type="InterPro" id="IPR019539">
    <property type="entry name" value="GalKase_N"/>
</dbReference>
<dbReference type="Gene3D" id="1.20.1440.340">
    <property type="match status" value="1"/>
</dbReference>
<dbReference type="PRINTS" id="PR00473">
    <property type="entry name" value="GALCTOKINASE"/>
</dbReference>
<dbReference type="InterPro" id="IPR014721">
    <property type="entry name" value="Ribsml_uS5_D2-typ_fold_subgr"/>
</dbReference>
<dbReference type="InterPro" id="IPR006206">
    <property type="entry name" value="Mevalonate/galactokinase"/>
</dbReference>
<dbReference type="EMBL" id="CAJGYM010000004">
    <property type="protein sequence ID" value="CAD6186288.1"/>
    <property type="molecule type" value="Genomic_DNA"/>
</dbReference>
<dbReference type="SUPFAM" id="SSF54211">
    <property type="entry name" value="Ribosomal protein S5 domain 2-like"/>
    <property type="match status" value="1"/>
</dbReference>
<gene>
    <name evidence="9" type="ORF">CAUJ_LOCUS2207</name>
</gene>
<dbReference type="AlphaFoldDB" id="A0A8S1GTS7"/>
<dbReference type="InterPro" id="IPR019741">
    <property type="entry name" value="Galactokinase_CS"/>
</dbReference>
<evidence type="ECO:0000256" key="3">
    <source>
        <dbReference type="ARBA" id="ARBA00022741"/>
    </source>
</evidence>
<dbReference type="Gene3D" id="3.30.230.10">
    <property type="match status" value="1"/>
</dbReference>
<keyword evidence="5" id="KW-0067">ATP-binding</keyword>
<dbReference type="InterPro" id="IPR006204">
    <property type="entry name" value="GHMP_kinase_N_dom"/>
</dbReference>
<reference evidence="9" key="1">
    <citation type="submission" date="2020-10" db="EMBL/GenBank/DDBJ databases">
        <authorList>
            <person name="Kikuchi T."/>
        </authorList>
    </citation>
    <scope>NUCLEOTIDE SEQUENCE</scope>
    <source>
        <strain evidence="9">NKZ352</strain>
    </source>
</reference>
<dbReference type="PANTHER" id="PTHR10457">
    <property type="entry name" value="MEVALONATE KINASE/GALACTOKINASE"/>
    <property type="match status" value="1"/>
</dbReference>
<evidence type="ECO:0000259" key="8">
    <source>
        <dbReference type="Pfam" id="PF10509"/>
    </source>
</evidence>
<comment type="caution">
    <text evidence="9">The sequence shown here is derived from an EMBL/GenBank/DDBJ whole genome shotgun (WGS) entry which is preliminary data.</text>
</comment>
<evidence type="ECO:0000313" key="10">
    <source>
        <dbReference type="Proteomes" id="UP000835052"/>
    </source>
</evidence>
<evidence type="ECO:0000313" key="9">
    <source>
        <dbReference type="EMBL" id="CAD6186288.1"/>
    </source>
</evidence>
<dbReference type="InterPro" id="IPR020568">
    <property type="entry name" value="Ribosomal_Su5_D2-typ_SF"/>
</dbReference>
<dbReference type="Proteomes" id="UP000835052">
    <property type="component" value="Unassembled WGS sequence"/>
</dbReference>
<keyword evidence="4" id="KW-0418">Kinase</keyword>
<evidence type="ECO:0000256" key="1">
    <source>
        <dbReference type="ARBA" id="ARBA00006566"/>
    </source>
</evidence>
<evidence type="ECO:0000259" key="7">
    <source>
        <dbReference type="Pfam" id="PF08544"/>
    </source>
</evidence>
<keyword evidence="2" id="KW-0808">Transferase</keyword>
<dbReference type="PROSITE" id="PS00106">
    <property type="entry name" value="GALACTOKINASE"/>
    <property type="match status" value="1"/>
</dbReference>
<sequence length="419" mass="46000">MENLIENFERLYGVKPQLKVRCPGRVNLIGEHIDYHGYSVLPMATTVSTTVLAARNSENCLKIANVDEKYKSATIELPSAWNGASPPQWHDYVLCGWKGVIEKMNYESVGIFLLFAGDIPESSGLSSSSSIVCASALVTLAIHEPQKDIFDVWSREQLAEICAKSEQYVGTQGGGMDQAAEVLAKEGSALKINFNPLSCERISLPESAVFVVAHSGATLNKAATSQFNERVVEGRIVAKLLLKYFDCDCSSLRLKDVQKACDISFEEALKTVETFPETVSREDVVEAIGEENLQKCLSANTQNMRTFSIRSRGRHVFSEARRVEQFAEACRSNDIDAMGKLMSESHISCSKDYECSCSELDDLTKKYVDGGAVGARLTGAGWGGCIVALFKSSTFIDFDYLSPLFVSKPSSGIQVQRLQ</sequence>
<dbReference type="GO" id="GO:0005524">
    <property type="term" value="F:ATP binding"/>
    <property type="evidence" value="ECO:0007669"/>
    <property type="project" value="UniProtKB-KW"/>
</dbReference>
<evidence type="ECO:0000256" key="5">
    <source>
        <dbReference type="ARBA" id="ARBA00022840"/>
    </source>
</evidence>
<feature type="domain" description="Galactokinase N-terminal" evidence="8">
    <location>
        <begin position="6"/>
        <end position="55"/>
    </location>
</feature>
<dbReference type="InterPro" id="IPR000705">
    <property type="entry name" value="Galactokinase"/>
</dbReference>
<dbReference type="InterPro" id="IPR036554">
    <property type="entry name" value="GHMP_kinase_C_sf"/>
</dbReference>
<dbReference type="InterPro" id="IPR006203">
    <property type="entry name" value="GHMP_knse_ATP-bd_CS"/>
</dbReference>
<dbReference type="SUPFAM" id="SSF55060">
    <property type="entry name" value="GHMP Kinase, C-terminal domain"/>
    <property type="match status" value="1"/>
</dbReference>
<feature type="domain" description="GHMP kinase C-terminal" evidence="7">
    <location>
        <begin position="327"/>
        <end position="392"/>
    </location>
</feature>
<keyword evidence="3" id="KW-0547">Nucleotide-binding</keyword>
<dbReference type="PRINTS" id="PR00959">
    <property type="entry name" value="MEVGALKINASE"/>
</dbReference>
<dbReference type="PROSITE" id="PS00627">
    <property type="entry name" value="GHMP_KINASES_ATP"/>
    <property type="match status" value="1"/>
</dbReference>
<evidence type="ECO:0000256" key="2">
    <source>
        <dbReference type="ARBA" id="ARBA00022679"/>
    </source>
</evidence>
<dbReference type="PANTHER" id="PTHR10457:SF7">
    <property type="entry name" value="GALACTOKINASE-RELATED"/>
    <property type="match status" value="1"/>
</dbReference>
<feature type="domain" description="GHMP kinase N-terminal" evidence="6">
    <location>
        <begin position="92"/>
        <end position="183"/>
    </location>
</feature>
<comment type="similarity">
    <text evidence="1">Belongs to the GHMP kinase family. GalK subfamily.</text>
</comment>
<organism evidence="9 10">
    <name type="scientific">Caenorhabditis auriculariae</name>
    <dbReference type="NCBI Taxonomy" id="2777116"/>
    <lineage>
        <taxon>Eukaryota</taxon>
        <taxon>Metazoa</taxon>
        <taxon>Ecdysozoa</taxon>
        <taxon>Nematoda</taxon>
        <taxon>Chromadorea</taxon>
        <taxon>Rhabditida</taxon>
        <taxon>Rhabditina</taxon>
        <taxon>Rhabditomorpha</taxon>
        <taxon>Rhabditoidea</taxon>
        <taxon>Rhabditidae</taxon>
        <taxon>Peloderinae</taxon>
        <taxon>Caenorhabditis</taxon>
    </lineage>
</organism>
<evidence type="ECO:0000256" key="4">
    <source>
        <dbReference type="ARBA" id="ARBA00022777"/>
    </source>
</evidence>
<dbReference type="Pfam" id="PF10509">
    <property type="entry name" value="GalKase_gal_bdg"/>
    <property type="match status" value="1"/>
</dbReference>
<dbReference type="GO" id="GO:0005829">
    <property type="term" value="C:cytosol"/>
    <property type="evidence" value="ECO:0007669"/>
    <property type="project" value="TreeGrafter"/>
</dbReference>
<name>A0A8S1GTS7_9PELO</name>